<accession>A0A6N9ZPZ6</accession>
<reference evidence="2 3" key="1">
    <citation type="submission" date="2019-12" db="EMBL/GenBank/DDBJ databases">
        <title>Rhizobium genotypes associated with high levels of biological nitrogen fixation by grain legumes in a temperate-maritime cropping system.</title>
        <authorList>
            <person name="Maluk M."/>
            <person name="Francesc Ferrando Molina F."/>
            <person name="Lopez Del Egido L."/>
            <person name="Lafos M."/>
            <person name="Langarica-Fuentes A."/>
            <person name="Gebre Yohannes G."/>
            <person name="Young M.W."/>
            <person name="Martin P."/>
            <person name="Gantlett R."/>
            <person name="Kenicer G."/>
            <person name="Hawes C."/>
            <person name="Begg G.S."/>
            <person name="Quilliam R.S."/>
            <person name="Squire G.R."/>
            <person name="Poole P.S."/>
            <person name="Young P.W."/>
            <person name="Iannetta P.M."/>
            <person name="James E.K."/>
        </authorList>
    </citation>
    <scope>NUCLEOTIDE SEQUENCE [LARGE SCALE GENOMIC DNA]</scope>
    <source>
        <strain evidence="2 3">JHI2449</strain>
    </source>
</reference>
<proteinExistence type="predicted"/>
<evidence type="ECO:0000259" key="1">
    <source>
        <dbReference type="Pfam" id="PF13518"/>
    </source>
</evidence>
<dbReference type="RefSeq" id="WP_163883287.1">
    <property type="nucleotide sequence ID" value="NZ_WUEP01000036.1"/>
</dbReference>
<evidence type="ECO:0000313" key="3">
    <source>
        <dbReference type="Proteomes" id="UP000468864"/>
    </source>
</evidence>
<feature type="non-terminal residue" evidence="2">
    <location>
        <position position="46"/>
    </location>
</feature>
<dbReference type="EMBL" id="WUEP01000036">
    <property type="protein sequence ID" value="NEH95472.1"/>
    <property type="molecule type" value="Genomic_DNA"/>
</dbReference>
<sequence length="46" mass="5358">MVWRKTGIMDERLRFVGECLASEETMTALCAAYGISRKTGYKWLER</sequence>
<feature type="domain" description="Insertion element IS150 protein InsJ-like helix-turn-helix" evidence="1">
    <location>
        <begin position="11"/>
        <end position="46"/>
    </location>
</feature>
<evidence type="ECO:0000313" key="2">
    <source>
        <dbReference type="EMBL" id="NEH95472.1"/>
    </source>
</evidence>
<dbReference type="Proteomes" id="UP000468864">
    <property type="component" value="Unassembled WGS sequence"/>
</dbReference>
<protein>
    <submittedName>
        <fullName evidence="2">Helix-turn-helix domain-containing protein</fullName>
    </submittedName>
</protein>
<dbReference type="InterPro" id="IPR055247">
    <property type="entry name" value="InsJ-like_HTH"/>
</dbReference>
<comment type="caution">
    <text evidence="2">The sequence shown here is derived from an EMBL/GenBank/DDBJ whole genome shotgun (WGS) entry which is preliminary data.</text>
</comment>
<dbReference type="Pfam" id="PF13518">
    <property type="entry name" value="HTH_28"/>
    <property type="match status" value="1"/>
</dbReference>
<dbReference type="AlphaFoldDB" id="A0A6N9ZPZ6"/>
<name>A0A6N9ZPZ6_9HYPH</name>
<organism evidence="2 3">
    <name type="scientific">Rhizobium laguerreae</name>
    <dbReference type="NCBI Taxonomy" id="1076926"/>
    <lineage>
        <taxon>Bacteria</taxon>
        <taxon>Pseudomonadati</taxon>
        <taxon>Pseudomonadota</taxon>
        <taxon>Alphaproteobacteria</taxon>
        <taxon>Hyphomicrobiales</taxon>
        <taxon>Rhizobiaceae</taxon>
        <taxon>Rhizobium/Agrobacterium group</taxon>
        <taxon>Rhizobium</taxon>
    </lineage>
</organism>
<gene>
    <name evidence="2" type="ORF">GR206_31430</name>
</gene>